<keyword evidence="4" id="KW-0472">Membrane</keyword>
<dbReference type="STRING" id="2018661.A0A2A2K2J7"/>
<gene>
    <name evidence="7" type="ORF">WR25_14128</name>
</gene>
<dbReference type="CDD" id="cd03214">
    <property type="entry name" value="ABC_Iron-Siderophores_B12_Hemin"/>
    <property type="match status" value="1"/>
</dbReference>
<dbReference type="Pfam" id="PF00005">
    <property type="entry name" value="ABC_tran"/>
    <property type="match status" value="1"/>
</dbReference>
<keyword evidence="8" id="KW-1185">Reference proteome</keyword>
<protein>
    <recommendedName>
        <fullName evidence="6">ABC transporter domain-containing protein</fullName>
    </recommendedName>
</protein>
<evidence type="ECO:0000256" key="5">
    <source>
        <dbReference type="ARBA" id="ARBA00023237"/>
    </source>
</evidence>
<keyword evidence="3" id="KW-0067">ATP-binding</keyword>
<dbReference type="PANTHER" id="PTHR42794:SF2">
    <property type="entry name" value="ABC TRANSPORTER ATP-BINDING PROTEIN"/>
    <property type="match status" value="1"/>
</dbReference>
<name>A0A2A2K2J7_9BILA</name>
<evidence type="ECO:0000313" key="8">
    <source>
        <dbReference type="Proteomes" id="UP000218231"/>
    </source>
</evidence>
<dbReference type="GO" id="GO:0005524">
    <property type="term" value="F:ATP binding"/>
    <property type="evidence" value="ECO:0007669"/>
    <property type="project" value="UniProtKB-KW"/>
</dbReference>
<dbReference type="SMART" id="SM00382">
    <property type="entry name" value="AAA"/>
    <property type="match status" value="1"/>
</dbReference>
<dbReference type="SUPFAM" id="SSF56935">
    <property type="entry name" value="Porins"/>
    <property type="match status" value="1"/>
</dbReference>
<dbReference type="InterPro" id="IPR003593">
    <property type="entry name" value="AAA+_ATPase"/>
</dbReference>
<comment type="caution">
    <text evidence="7">The sequence shown here is derived from an EMBL/GenBank/DDBJ whole genome shotgun (WGS) entry which is preliminary data.</text>
</comment>
<keyword evidence="5" id="KW-0998">Cell outer membrane</keyword>
<comment type="subcellular location">
    <subcellularLocation>
        <location evidence="1">Cell outer membrane</location>
    </subcellularLocation>
</comment>
<evidence type="ECO:0000256" key="2">
    <source>
        <dbReference type="ARBA" id="ARBA00022741"/>
    </source>
</evidence>
<dbReference type="OrthoDB" id="411892at2759"/>
<evidence type="ECO:0000313" key="7">
    <source>
        <dbReference type="EMBL" id="PAV68039.1"/>
    </source>
</evidence>
<dbReference type="PANTHER" id="PTHR42794">
    <property type="entry name" value="HEMIN IMPORT ATP-BINDING PROTEIN HMUV"/>
    <property type="match status" value="1"/>
</dbReference>
<accession>A0A2A2K2J7</accession>
<dbReference type="Proteomes" id="UP000218231">
    <property type="component" value="Unassembled WGS sequence"/>
</dbReference>
<proteinExistence type="predicted"/>
<dbReference type="AlphaFoldDB" id="A0A2A2K2J7"/>
<dbReference type="PROSITE" id="PS50893">
    <property type="entry name" value="ABC_TRANSPORTER_2"/>
    <property type="match status" value="1"/>
</dbReference>
<dbReference type="SUPFAM" id="SSF52540">
    <property type="entry name" value="P-loop containing nucleoside triphosphate hydrolases"/>
    <property type="match status" value="1"/>
</dbReference>
<feature type="domain" description="ABC transporter" evidence="6">
    <location>
        <begin position="4"/>
        <end position="240"/>
    </location>
</feature>
<dbReference type="InterPro" id="IPR003439">
    <property type="entry name" value="ABC_transporter-like_ATP-bd"/>
</dbReference>
<dbReference type="InterPro" id="IPR027417">
    <property type="entry name" value="P-loop_NTPase"/>
</dbReference>
<sequence>MLYLDKLSVGYVGPRGTVLANLTLEAPAGSFVCVLGRNGAGKSTLMRTIAGLQAARDGRALLGNEDIAVMRPQARARAIAVVLTERVSSPGLTVTDVVSMGRQPFTGWQGRLSAEDDARVVEALEQAGATSFAARPFDGLSDGERQRVMIARAIAQAPRLMVLDEITAFLDLPGRVEAMALLRAHARATGTTVLLSSHDLDLSLQLADAVWLLDGTGGLVVGPAADLIAAGHVGPRTVRADRMTALSVGWLLLAQATAPQVSAPQPPAQVIPSAPTVPQGRADENAVRQAQDAFGTTIGRETIGIYNSGSVRGFSPIAAGNARIDGLYFDATAAPNERIRRSTSIKVGLSAQGYLFPAPTGVVDYALRRPGNEALLSTTVGLNTLGDKSLEFDAELPLAGDTVSLGAGLGLYDHVFNNGATSRQHVEGLTLRWRPRPGIELLPFWGRSDIDDSKIGPLLTTAGPYLPPPIRRGVFYGPAWAVYSGPSETAGLIGSAAFAGGWKIEAGVFRALSASRADIFTFLDQITPDGRARYIAFSDPPYRRVSVSGEVRVTRMIADGPRVHNISLSARGRARDERVGGSAFLDFGDVRLGDPLDFAKPSIAYGAYSRDRVRQWFGGIAYTGRWRGVGEVSAGLSRTDYAKRFQRPNQPALQTRDRPWLFNVAGAIYAGERVAFYAGYTRGLEEAGLPPQNATNRNQPLPAILTSQRDAGVRWTIAGDVKLVAGVFDVRKPYLSLDPTGLFTRLGDIRNRGIEASLSGTPVHGLSVALGGVFLDPQVTGEARRSGQTGKRPVGVPLRSVDLNLDWRLPGFEALSLDGAVTHQGRVASTVNNDLFIPARTLVDVGSRYRFTIGKNRATLRVSVSNLFNVYAWDYYGPSTFDYVPQRTATAYLAVDF</sequence>
<evidence type="ECO:0000256" key="3">
    <source>
        <dbReference type="ARBA" id="ARBA00022840"/>
    </source>
</evidence>
<organism evidence="7 8">
    <name type="scientific">Diploscapter pachys</name>
    <dbReference type="NCBI Taxonomy" id="2018661"/>
    <lineage>
        <taxon>Eukaryota</taxon>
        <taxon>Metazoa</taxon>
        <taxon>Ecdysozoa</taxon>
        <taxon>Nematoda</taxon>
        <taxon>Chromadorea</taxon>
        <taxon>Rhabditida</taxon>
        <taxon>Rhabditina</taxon>
        <taxon>Rhabditomorpha</taxon>
        <taxon>Rhabditoidea</taxon>
        <taxon>Rhabditidae</taxon>
        <taxon>Diploscapter</taxon>
    </lineage>
</organism>
<dbReference type="EMBL" id="LIAE01009836">
    <property type="protein sequence ID" value="PAV68039.1"/>
    <property type="molecule type" value="Genomic_DNA"/>
</dbReference>
<evidence type="ECO:0000256" key="1">
    <source>
        <dbReference type="ARBA" id="ARBA00004442"/>
    </source>
</evidence>
<evidence type="ECO:0000256" key="4">
    <source>
        <dbReference type="ARBA" id="ARBA00023136"/>
    </source>
</evidence>
<dbReference type="InterPro" id="IPR036942">
    <property type="entry name" value="Beta-barrel_TonB_sf"/>
</dbReference>
<evidence type="ECO:0000259" key="6">
    <source>
        <dbReference type="PROSITE" id="PS50893"/>
    </source>
</evidence>
<dbReference type="Gene3D" id="3.40.50.300">
    <property type="entry name" value="P-loop containing nucleotide triphosphate hydrolases"/>
    <property type="match status" value="1"/>
</dbReference>
<dbReference type="GO" id="GO:0016887">
    <property type="term" value="F:ATP hydrolysis activity"/>
    <property type="evidence" value="ECO:0007669"/>
    <property type="project" value="InterPro"/>
</dbReference>
<keyword evidence="2" id="KW-0547">Nucleotide-binding</keyword>
<dbReference type="Gene3D" id="2.40.170.20">
    <property type="entry name" value="TonB-dependent receptor, beta-barrel domain"/>
    <property type="match status" value="1"/>
</dbReference>
<reference evidence="7 8" key="1">
    <citation type="journal article" date="2017" name="Curr. Biol.">
        <title>Genome architecture and evolution of a unichromosomal asexual nematode.</title>
        <authorList>
            <person name="Fradin H."/>
            <person name="Zegar C."/>
            <person name="Gutwein M."/>
            <person name="Lucas J."/>
            <person name="Kovtun M."/>
            <person name="Corcoran D."/>
            <person name="Baugh L.R."/>
            <person name="Kiontke K."/>
            <person name="Gunsalus K."/>
            <person name="Fitch D.H."/>
            <person name="Piano F."/>
        </authorList>
    </citation>
    <scope>NUCLEOTIDE SEQUENCE [LARGE SCALE GENOMIC DNA]</scope>
    <source>
        <strain evidence="7">PF1309</strain>
    </source>
</reference>